<keyword evidence="6" id="KW-0325">Glycoprotein</keyword>
<dbReference type="Pfam" id="PF00084">
    <property type="entry name" value="Sushi"/>
    <property type="match status" value="2"/>
</dbReference>
<dbReference type="SMART" id="SM00032">
    <property type="entry name" value="CCP"/>
    <property type="match status" value="2"/>
</dbReference>
<sequence length="209" mass="24027">MESGCLALTRKYQHLHFAKPIRKRFRLLPGNGIYRDLHVNLRLRSQEHSVYPAKRHRCHCIVESRWKSRSCGDPGEVKNARREGEIFTFTSRVTYHCDPGYELVGRANRYCESKGEWSGVLPSCRPVECPIPRDVPSGRAVYTTTTYQSVARYECLNGYRLVGPEIRVCEANKQWEGEEPYCEGKCRTVCRAVRASKQLDAWVNGSTLI</sequence>
<dbReference type="InterPro" id="IPR051277">
    <property type="entry name" value="SEZ6_CSMD_C4BPB_Regulators"/>
</dbReference>
<gene>
    <name evidence="9" type="primary">lev-9_4</name>
    <name evidence="9" type="ORF">AVEN_14567_1</name>
</gene>
<evidence type="ECO:0000259" key="8">
    <source>
        <dbReference type="PROSITE" id="PS50923"/>
    </source>
</evidence>
<keyword evidence="2" id="KW-0732">Signal</keyword>
<dbReference type="SUPFAM" id="SSF57535">
    <property type="entry name" value="Complement control module/SCR domain"/>
    <property type="match status" value="2"/>
</dbReference>
<dbReference type="PANTHER" id="PTHR45656">
    <property type="entry name" value="PROTEIN CBR-CLEC-78"/>
    <property type="match status" value="1"/>
</dbReference>
<dbReference type="Proteomes" id="UP000499080">
    <property type="component" value="Unassembled WGS sequence"/>
</dbReference>
<name>A0A4Y2CH04_ARAVE</name>
<dbReference type="InterPro" id="IPR035976">
    <property type="entry name" value="Sushi/SCR/CCP_sf"/>
</dbReference>
<evidence type="ECO:0000256" key="7">
    <source>
        <dbReference type="PROSITE-ProRule" id="PRU00302"/>
    </source>
</evidence>
<dbReference type="Gene3D" id="2.10.70.10">
    <property type="entry name" value="Complement Module, domain 1"/>
    <property type="match status" value="2"/>
</dbReference>
<keyword evidence="7" id="KW-0768">Sushi</keyword>
<reference evidence="9 10" key="1">
    <citation type="journal article" date="2019" name="Sci. Rep.">
        <title>Orb-weaving spider Araneus ventricosus genome elucidates the spidroin gene catalogue.</title>
        <authorList>
            <person name="Kono N."/>
            <person name="Nakamura H."/>
            <person name="Ohtoshi R."/>
            <person name="Moran D.A.P."/>
            <person name="Shinohara A."/>
            <person name="Yoshida Y."/>
            <person name="Fujiwara M."/>
            <person name="Mori M."/>
            <person name="Tomita M."/>
            <person name="Arakawa K."/>
        </authorList>
    </citation>
    <scope>NUCLEOTIDE SEQUENCE [LARGE SCALE GENOMIC DNA]</scope>
</reference>
<evidence type="ECO:0000256" key="6">
    <source>
        <dbReference type="ARBA" id="ARBA00023180"/>
    </source>
</evidence>
<comment type="subcellular location">
    <subcellularLocation>
        <location evidence="1">Membrane</location>
    </subcellularLocation>
</comment>
<organism evidence="9 10">
    <name type="scientific">Araneus ventricosus</name>
    <name type="common">Orbweaver spider</name>
    <name type="synonym">Epeira ventricosa</name>
    <dbReference type="NCBI Taxonomy" id="182803"/>
    <lineage>
        <taxon>Eukaryota</taxon>
        <taxon>Metazoa</taxon>
        <taxon>Ecdysozoa</taxon>
        <taxon>Arthropoda</taxon>
        <taxon>Chelicerata</taxon>
        <taxon>Arachnida</taxon>
        <taxon>Araneae</taxon>
        <taxon>Araneomorphae</taxon>
        <taxon>Entelegynae</taxon>
        <taxon>Araneoidea</taxon>
        <taxon>Araneidae</taxon>
        <taxon>Araneus</taxon>
    </lineage>
</organism>
<dbReference type="PANTHER" id="PTHR45656:SF4">
    <property type="entry name" value="PROTEIN CBR-CLEC-78"/>
    <property type="match status" value="1"/>
</dbReference>
<comment type="caution">
    <text evidence="7">Lacks conserved residue(s) required for the propagation of feature annotation.</text>
</comment>
<evidence type="ECO:0000313" key="10">
    <source>
        <dbReference type="Proteomes" id="UP000499080"/>
    </source>
</evidence>
<proteinExistence type="predicted"/>
<evidence type="ECO:0000256" key="1">
    <source>
        <dbReference type="ARBA" id="ARBA00004370"/>
    </source>
</evidence>
<feature type="domain" description="Sushi" evidence="8">
    <location>
        <begin position="127"/>
        <end position="184"/>
    </location>
</feature>
<evidence type="ECO:0000256" key="5">
    <source>
        <dbReference type="ARBA" id="ARBA00023157"/>
    </source>
</evidence>
<keyword evidence="4" id="KW-0472">Membrane</keyword>
<evidence type="ECO:0000256" key="2">
    <source>
        <dbReference type="ARBA" id="ARBA00022729"/>
    </source>
</evidence>
<dbReference type="FunFam" id="2.10.70.10:FF:000011">
    <property type="entry name" value="CUB and sushi domain-containing protein 3 isoform A"/>
    <property type="match status" value="1"/>
</dbReference>
<feature type="disulfide bond" evidence="7">
    <location>
        <begin position="155"/>
        <end position="182"/>
    </location>
</feature>
<dbReference type="CDD" id="cd00033">
    <property type="entry name" value="CCP"/>
    <property type="match status" value="2"/>
</dbReference>
<evidence type="ECO:0000313" key="9">
    <source>
        <dbReference type="EMBL" id="GBM03058.1"/>
    </source>
</evidence>
<comment type="caution">
    <text evidence="9">The sequence shown here is derived from an EMBL/GenBank/DDBJ whole genome shotgun (WGS) entry which is preliminary data.</text>
</comment>
<dbReference type="InterPro" id="IPR000436">
    <property type="entry name" value="Sushi_SCR_CCP_dom"/>
</dbReference>
<dbReference type="EMBL" id="BGPR01000186">
    <property type="protein sequence ID" value="GBM03058.1"/>
    <property type="molecule type" value="Genomic_DNA"/>
</dbReference>
<evidence type="ECO:0000256" key="3">
    <source>
        <dbReference type="ARBA" id="ARBA00022737"/>
    </source>
</evidence>
<evidence type="ECO:0000256" key="4">
    <source>
        <dbReference type="ARBA" id="ARBA00023136"/>
    </source>
</evidence>
<dbReference type="OrthoDB" id="6423882at2759"/>
<keyword evidence="5 7" id="KW-1015">Disulfide bond</keyword>
<keyword evidence="3" id="KW-0677">Repeat</keyword>
<feature type="domain" description="Sushi" evidence="8">
    <location>
        <begin position="69"/>
        <end position="126"/>
    </location>
</feature>
<dbReference type="AlphaFoldDB" id="A0A4Y2CH04"/>
<accession>A0A4Y2CH04</accession>
<dbReference type="PROSITE" id="PS50923">
    <property type="entry name" value="SUSHI"/>
    <property type="match status" value="2"/>
</dbReference>
<protein>
    <submittedName>
        <fullName evidence="9">Protein lev-9</fullName>
    </submittedName>
</protein>
<dbReference type="GO" id="GO:0016020">
    <property type="term" value="C:membrane"/>
    <property type="evidence" value="ECO:0007669"/>
    <property type="project" value="UniProtKB-SubCell"/>
</dbReference>
<feature type="disulfide bond" evidence="7">
    <location>
        <begin position="97"/>
        <end position="124"/>
    </location>
</feature>
<keyword evidence="10" id="KW-1185">Reference proteome</keyword>